<dbReference type="GO" id="GO:0005634">
    <property type="term" value="C:nucleus"/>
    <property type="evidence" value="ECO:0007669"/>
    <property type="project" value="UniProtKB-SubCell"/>
</dbReference>
<dbReference type="PANTHER" id="PTHR23235:SF120">
    <property type="entry name" value="KRUPPEL-LIKE FACTOR 15"/>
    <property type="match status" value="1"/>
</dbReference>
<evidence type="ECO:0000256" key="7">
    <source>
        <dbReference type="ARBA" id="ARBA00023015"/>
    </source>
</evidence>
<dbReference type="Proteomes" id="UP000050525">
    <property type="component" value="Unassembled WGS sequence"/>
</dbReference>
<evidence type="ECO:0000256" key="1">
    <source>
        <dbReference type="ARBA" id="ARBA00004123"/>
    </source>
</evidence>
<reference evidence="14 15" key="1">
    <citation type="journal article" date="2012" name="Genome Biol.">
        <title>Sequencing three crocodilian genomes to illuminate the evolution of archosaurs and amniotes.</title>
        <authorList>
            <person name="St John J.A."/>
            <person name="Braun E.L."/>
            <person name="Isberg S.R."/>
            <person name="Miles L.G."/>
            <person name="Chong A.Y."/>
            <person name="Gongora J."/>
            <person name="Dalzell P."/>
            <person name="Moran C."/>
            <person name="Bed'hom B."/>
            <person name="Abzhanov A."/>
            <person name="Burgess S.C."/>
            <person name="Cooksey A.M."/>
            <person name="Castoe T.A."/>
            <person name="Crawford N.G."/>
            <person name="Densmore L.D."/>
            <person name="Drew J.C."/>
            <person name="Edwards S.V."/>
            <person name="Faircloth B.C."/>
            <person name="Fujita M.K."/>
            <person name="Greenwold M.J."/>
            <person name="Hoffmann F.G."/>
            <person name="Howard J.M."/>
            <person name="Iguchi T."/>
            <person name="Janes D.E."/>
            <person name="Khan S.Y."/>
            <person name="Kohno S."/>
            <person name="de Koning A.J."/>
            <person name="Lance S.L."/>
            <person name="McCarthy F.M."/>
            <person name="McCormack J.E."/>
            <person name="Merchant M.E."/>
            <person name="Peterson D.G."/>
            <person name="Pollock D.D."/>
            <person name="Pourmand N."/>
            <person name="Raney B.J."/>
            <person name="Roessler K.A."/>
            <person name="Sanford J.R."/>
            <person name="Sawyer R.H."/>
            <person name="Schmidt C.J."/>
            <person name="Triplett E.W."/>
            <person name="Tuberville T.D."/>
            <person name="Venegas-Anaya M."/>
            <person name="Howard J.T."/>
            <person name="Jarvis E.D."/>
            <person name="Guillette L.J.Jr."/>
            <person name="Glenn T.C."/>
            <person name="Green R.E."/>
            <person name="Ray D.A."/>
        </authorList>
    </citation>
    <scope>NUCLEOTIDE SEQUENCE [LARGE SCALE GENOMIC DNA]</scope>
    <source>
        <strain evidence="14">KSC_2009_1</strain>
    </source>
</reference>
<keyword evidence="8" id="KW-0238">DNA-binding</keyword>
<evidence type="ECO:0000256" key="6">
    <source>
        <dbReference type="ARBA" id="ARBA00022833"/>
    </source>
</evidence>
<feature type="compositionally biased region" description="Basic and acidic residues" evidence="12">
    <location>
        <begin position="9"/>
        <end position="33"/>
    </location>
</feature>
<evidence type="ECO:0000256" key="2">
    <source>
        <dbReference type="ARBA" id="ARBA00006991"/>
    </source>
</evidence>
<feature type="compositionally biased region" description="Basic and acidic residues" evidence="12">
    <location>
        <begin position="173"/>
        <end position="186"/>
    </location>
</feature>
<dbReference type="PANTHER" id="PTHR23235">
    <property type="entry name" value="KRUEPPEL-LIKE TRANSCRIPTION FACTOR"/>
    <property type="match status" value="1"/>
</dbReference>
<dbReference type="Pfam" id="PF00096">
    <property type="entry name" value="zf-C2H2"/>
    <property type="match status" value="2"/>
</dbReference>
<keyword evidence="9" id="KW-0804">Transcription</keyword>
<dbReference type="SMART" id="SM00355">
    <property type="entry name" value="ZnF_C2H2"/>
    <property type="match status" value="2"/>
</dbReference>
<sequence length="213" mass="23283">MDGWTDGPVGDRKEAEPLEKEAEPPEMKTGPREEEVEPQAVKAEPTEEESELWVMKAEPELREMKVEPVEEEAEPIGEEAEPHDPRPASQRSPPGFINLQGLLEPPVGVAPCPPSPGTVERPYRCVECGRRFRQSAALLEHRRTHTGERPFPCGDCGRCFAQSSTLAGHRRTHTGEKPHPCPDSHDGGNGSSGSGSHDMMVETMTVAMVAMAC</sequence>
<dbReference type="InterPro" id="IPR036236">
    <property type="entry name" value="Znf_C2H2_sf"/>
</dbReference>
<dbReference type="GO" id="GO:0000978">
    <property type="term" value="F:RNA polymerase II cis-regulatory region sequence-specific DNA binding"/>
    <property type="evidence" value="ECO:0007669"/>
    <property type="project" value="TreeGrafter"/>
</dbReference>
<evidence type="ECO:0000313" key="15">
    <source>
        <dbReference type="Proteomes" id="UP000050525"/>
    </source>
</evidence>
<protein>
    <recommendedName>
        <fullName evidence="13">C2H2-type domain-containing protein</fullName>
    </recommendedName>
</protein>
<dbReference type="SUPFAM" id="SSF57667">
    <property type="entry name" value="beta-beta-alpha zinc fingers"/>
    <property type="match status" value="1"/>
</dbReference>
<keyword evidence="10" id="KW-0539">Nucleus</keyword>
<comment type="caution">
    <text evidence="14">The sequence shown here is derived from an EMBL/GenBank/DDBJ whole genome shotgun (WGS) entry which is preliminary data.</text>
</comment>
<dbReference type="EMBL" id="AKHW03002922">
    <property type="protein sequence ID" value="KYO36758.1"/>
    <property type="molecule type" value="Genomic_DNA"/>
</dbReference>
<evidence type="ECO:0000259" key="13">
    <source>
        <dbReference type="PROSITE" id="PS50157"/>
    </source>
</evidence>
<accession>A0A151NIY4</accession>
<keyword evidence="5 11" id="KW-0863">Zinc-finger</keyword>
<feature type="region of interest" description="Disordered" evidence="12">
    <location>
        <begin position="1"/>
        <end position="97"/>
    </location>
</feature>
<feature type="compositionally biased region" description="Basic and acidic residues" evidence="12">
    <location>
        <begin position="57"/>
        <end position="68"/>
    </location>
</feature>
<evidence type="ECO:0000256" key="8">
    <source>
        <dbReference type="ARBA" id="ARBA00023125"/>
    </source>
</evidence>
<dbReference type="PROSITE" id="PS50157">
    <property type="entry name" value="ZINC_FINGER_C2H2_2"/>
    <property type="match status" value="2"/>
</dbReference>
<gene>
    <name evidence="14" type="ORF">Y1Q_0001095</name>
</gene>
<dbReference type="PROSITE" id="PS00028">
    <property type="entry name" value="ZINC_FINGER_C2H2_1"/>
    <property type="match status" value="2"/>
</dbReference>
<feature type="domain" description="C2H2-type" evidence="13">
    <location>
        <begin position="151"/>
        <end position="178"/>
    </location>
</feature>
<evidence type="ECO:0000256" key="4">
    <source>
        <dbReference type="ARBA" id="ARBA00022737"/>
    </source>
</evidence>
<dbReference type="InterPro" id="IPR013087">
    <property type="entry name" value="Znf_C2H2_type"/>
</dbReference>
<feature type="compositionally biased region" description="Acidic residues" evidence="12">
    <location>
        <begin position="69"/>
        <end position="79"/>
    </location>
</feature>
<comment type="subcellular location">
    <subcellularLocation>
        <location evidence="1">Nucleus</location>
    </subcellularLocation>
</comment>
<dbReference type="FunFam" id="3.30.160.60:FF:001158">
    <property type="entry name" value="zinc finger protein 22"/>
    <property type="match status" value="1"/>
</dbReference>
<name>A0A151NIY4_ALLMI</name>
<evidence type="ECO:0000256" key="10">
    <source>
        <dbReference type="ARBA" id="ARBA00023242"/>
    </source>
</evidence>
<evidence type="ECO:0000256" key="12">
    <source>
        <dbReference type="SAM" id="MobiDB-lite"/>
    </source>
</evidence>
<keyword evidence="3" id="KW-0479">Metal-binding</keyword>
<evidence type="ECO:0000256" key="9">
    <source>
        <dbReference type="ARBA" id="ARBA00023163"/>
    </source>
</evidence>
<keyword evidence="4" id="KW-0677">Repeat</keyword>
<keyword evidence="7" id="KW-0805">Transcription regulation</keyword>
<evidence type="ECO:0000256" key="3">
    <source>
        <dbReference type="ARBA" id="ARBA00022723"/>
    </source>
</evidence>
<dbReference type="GO" id="GO:0000981">
    <property type="term" value="F:DNA-binding transcription factor activity, RNA polymerase II-specific"/>
    <property type="evidence" value="ECO:0007669"/>
    <property type="project" value="TreeGrafter"/>
</dbReference>
<dbReference type="Gene3D" id="3.30.160.60">
    <property type="entry name" value="Classic Zinc Finger"/>
    <property type="match status" value="2"/>
</dbReference>
<dbReference type="AlphaFoldDB" id="A0A151NIY4"/>
<keyword evidence="15" id="KW-1185">Reference proteome</keyword>
<evidence type="ECO:0000256" key="11">
    <source>
        <dbReference type="PROSITE-ProRule" id="PRU00042"/>
    </source>
</evidence>
<dbReference type="GO" id="GO:0008270">
    <property type="term" value="F:zinc ion binding"/>
    <property type="evidence" value="ECO:0007669"/>
    <property type="project" value="UniProtKB-KW"/>
</dbReference>
<evidence type="ECO:0000313" key="14">
    <source>
        <dbReference type="EMBL" id="KYO36758.1"/>
    </source>
</evidence>
<evidence type="ECO:0000256" key="5">
    <source>
        <dbReference type="ARBA" id="ARBA00022771"/>
    </source>
</evidence>
<organism evidence="14 15">
    <name type="scientific">Alligator mississippiensis</name>
    <name type="common">American alligator</name>
    <dbReference type="NCBI Taxonomy" id="8496"/>
    <lineage>
        <taxon>Eukaryota</taxon>
        <taxon>Metazoa</taxon>
        <taxon>Chordata</taxon>
        <taxon>Craniata</taxon>
        <taxon>Vertebrata</taxon>
        <taxon>Euteleostomi</taxon>
        <taxon>Archelosauria</taxon>
        <taxon>Archosauria</taxon>
        <taxon>Crocodylia</taxon>
        <taxon>Alligatoridae</taxon>
        <taxon>Alligatorinae</taxon>
        <taxon>Alligator</taxon>
    </lineage>
</organism>
<feature type="region of interest" description="Disordered" evidence="12">
    <location>
        <begin position="168"/>
        <end position="198"/>
    </location>
</feature>
<keyword evidence="6" id="KW-0862">Zinc</keyword>
<proteinExistence type="inferred from homology"/>
<comment type="similarity">
    <text evidence="2">Belongs to the krueppel C2H2-type zinc-finger protein family.</text>
</comment>
<dbReference type="FunFam" id="3.30.160.60:FF:002716">
    <property type="entry name" value="Zinc finger protein 212"/>
    <property type="match status" value="1"/>
</dbReference>
<feature type="domain" description="C2H2-type" evidence="13">
    <location>
        <begin position="123"/>
        <end position="150"/>
    </location>
</feature>